<dbReference type="RefSeq" id="WP_308956829.1">
    <property type="nucleotide sequence ID" value="NZ_JAVICY010000023.1"/>
</dbReference>
<accession>A0AAW8JMG7</accession>
<reference evidence="1" key="1">
    <citation type="submission" date="2023-08" db="EMBL/GenBank/DDBJ databases">
        <title>Emergence of clinically-relevant ST2 carbapenem-resistant Acinetobacter baumannii strains in hospital sewages in Zhejiang, East of China.</title>
        <authorList>
            <person name="Kaichao C."/>
            <person name="Zhang R."/>
        </authorList>
    </citation>
    <scope>NUCLEOTIDE SEQUENCE</scope>
    <source>
        <strain evidence="1">M-SY-60</strain>
    </source>
</reference>
<organism evidence="1 2">
    <name type="scientific">Acinetobacter gerneri</name>
    <dbReference type="NCBI Taxonomy" id="202952"/>
    <lineage>
        <taxon>Bacteria</taxon>
        <taxon>Pseudomonadati</taxon>
        <taxon>Pseudomonadota</taxon>
        <taxon>Gammaproteobacteria</taxon>
        <taxon>Moraxellales</taxon>
        <taxon>Moraxellaceae</taxon>
        <taxon>Acinetobacter</taxon>
    </lineage>
</organism>
<comment type="caution">
    <text evidence="1">The sequence shown here is derived from an EMBL/GenBank/DDBJ whole genome shotgun (WGS) entry which is preliminary data.</text>
</comment>
<gene>
    <name evidence="1" type="ORF">RFH51_13550</name>
</gene>
<dbReference type="Proteomes" id="UP001243195">
    <property type="component" value="Unassembled WGS sequence"/>
</dbReference>
<sequence length="92" mass="11088">MDYYKTILVKKSEDEISNLLLRYFRHFDSSVSSALSFYQAFGEYLPIKISVVDLPWYLLEGQRPLHEYDQLEDKPFWLRAYTEEEIDRLSNL</sequence>
<dbReference type="EMBL" id="JAVIDA010000020">
    <property type="protein sequence ID" value="MDQ9072481.1"/>
    <property type="molecule type" value="Genomic_DNA"/>
</dbReference>
<evidence type="ECO:0000313" key="2">
    <source>
        <dbReference type="Proteomes" id="UP001243195"/>
    </source>
</evidence>
<evidence type="ECO:0000313" key="1">
    <source>
        <dbReference type="EMBL" id="MDQ9072481.1"/>
    </source>
</evidence>
<proteinExistence type="predicted"/>
<name>A0AAW8JMG7_9GAMM</name>
<dbReference type="AlphaFoldDB" id="A0AAW8JMG7"/>
<protein>
    <submittedName>
        <fullName evidence="1">Uncharacterized protein</fullName>
    </submittedName>
</protein>